<dbReference type="InParanoid" id="A0A0C3J7A4"/>
<dbReference type="Proteomes" id="UP000054217">
    <property type="component" value="Unassembled WGS sequence"/>
</dbReference>
<reference evidence="1 2" key="1">
    <citation type="submission" date="2014-04" db="EMBL/GenBank/DDBJ databases">
        <authorList>
            <consortium name="DOE Joint Genome Institute"/>
            <person name="Kuo A."/>
            <person name="Kohler A."/>
            <person name="Costa M.D."/>
            <person name="Nagy L.G."/>
            <person name="Floudas D."/>
            <person name="Copeland A."/>
            <person name="Barry K.W."/>
            <person name="Cichocki N."/>
            <person name="Veneault-Fourrey C."/>
            <person name="LaButti K."/>
            <person name="Lindquist E.A."/>
            <person name="Lipzen A."/>
            <person name="Lundell T."/>
            <person name="Morin E."/>
            <person name="Murat C."/>
            <person name="Sun H."/>
            <person name="Tunlid A."/>
            <person name="Henrissat B."/>
            <person name="Grigoriev I.V."/>
            <person name="Hibbett D.S."/>
            <person name="Martin F."/>
            <person name="Nordberg H.P."/>
            <person name="Cantor M.N."/>
            <person name="Hua S.X."/>
        </authorList>
    </citation>
    <scope>NUCLEOTIDE SEQUENCE [LARGE SCALE GENOMIC DNA]</scope>
    <source>
        <strain evidence="1 2">Marx 270</strain>
    </source>
</reference>
<accession>A0A0C3J7A4</accession>
<dbReference type="Pfam" id="PF14223">
    <property type="entry name" value="Retrotran_gag_2"/>
    <property type="match status" value="1"/>
</dbReference>
<feature type="non-terminal residue" evidence="1">
    <location>
        <position position="123"/>
    </location>
</feature>
<protein>
    <submittedName>
        <fullName evidence="1">Uncharacterized protein</fullName>
    </submittedName>
</protein>
<sequence length="123" mass="13782">MSLSVATTSSGIYAMPKLTKKNWVEYKTKTVMSLTARGLARHLDGTVSTPQPLPVDDKTALSDAFRQKEALAIQQLYATIPNSILIQVQHLDCLADIWLAIRAIYETKSDMMQVDIRSRLQNM</sequence>
<name>A0A0C3J7A4_PISTI</name>
<reference evidence="2" key="2">
    <citation type="submission" date="2015-01" db="EMBL/GenBank/DDBJ databases">
        <title>Evolutionary Origins and Diversification of the Mycorrhizal Mutualists.</title>
        <authorList>
            <consortium name="DOE Joint Genome Institute"/>
            <consortium name="Mycorrhizal Genomics Consortium"/>
            <person name="Kohler A."/>
            <person name="Kuo A."/>
            <person name="Nagy L.G."/>
            <person name="Floudas D."/>
            <person name="Copeland A."/>
            <person name="Barry K.W."/>
            <person name="Cichocki N."/>
            <person name="Veneault-Fourrey C."/>
            <person name="LaButti K."/>
            <person name="Lindquist E.A."/>
            <person name="Lipzen A."/>
            <person name="Lundell T."/>
            <person name="Morin E."/>
            <person name="Murat C."/>
            <person name="Riley R."/>
            <person name="Ohm R."/>
            <person name="Sun H."/>
            <person name="Tunlid A."/>
            <person name="Henrissat B."/>
            <person name="Grigoriev I.V."/>
            <person name="Hibbett D.S."/>
            <person name="Martin F."/>
        </authorList>
    </citation>
    <scope>NUCLEOTIDE SEQUENCE [LARGE SCALE GENOMIC DNA]</scope>
    <source>
        <strain evidence="2">Marx 270</strain>
    </source>
</reference>
<organism evidence="1 2">
    <name type="scientific">Pisolithus tinctorius Marx 270</name>
    <dbReference type="NCBI Taxonomy" id="870435"/>
    <lineage>
        <taxon>Eukaryota</taxon>
        <taxon>Fungi</taxon>
        <taxon>Dikarya</taxon>
        <taxon>Basidiomycota</taxon>
        <taxon>Agaricomycotina</taxon>
        <taxon>Agaricomycetes</taxon>
        <taxon>Agaricomycetidae</taxon>
        <taxon>Boletales</taxon>
        <taxon>Sclerodermatineae</taxon>
        <taxon>Pisolithaceae</taxon>
        <taxon>Pisolithus</taxon>
    </lineage>
</organism>
<keyword evidence="2" id="KW-1185">Reference proteome</keyword>
<dbReference type="OrthoDB" id="3269759at2759"/>
<dbReference type="EMBL" id="KN832153">
    <property type="protein sequence ID" value="KIN93576.1"/>
    <property type="molecule type" value="Genomic_DNA"/>
</dbReference>
<dbReference type="STRING" id="870435.A0A0C3J7A4"/>
<dbReference type="AlphaFoldDB" id="A0A0C3J7A4"/>
<evidence type="ECO:0000313" key="2">
    <source>
        <dbReference type="Proteomes" id="UP000054217"/>
    </source>
</evidence>
<dbReference type="HOGENOM" id="CLU_078575_4_0_1"/>
<gene>
    <name evidence="1" type="ORF">M404DRAFT_98932</name>
</gene>
<evidence type="ECO:0000313" key="1">
    <source>
        <dbReference type="EMBL" id="KIN93576.1"/>
    </source>
</evidence>
<proteinExistence type="predicted"/>